<dbReference type="Pfam" id="PF00005">
    <property type="entry name" value="ABC_tran"/>
    <property type="match status" value="1"/>
</dbReference>
<comment type="subcellular location">
    <subcellularLocation>
        <location evidence="1">Membrane</location>
        <topology evidence="1">Multi-pass membrane protein</topology>
    </subcellularLocation>
</comment>
<dbReference type="GO" id="GO:0005524">
    <property type="term" value="F:ATP binding"/>
    <property type="evidence" value="ECO:0007669"/>
    <property type="project" value="InterPro"/>
</dbReference>
<dbReference type="PANTHER" id="PTHR24221">
    <property type="entry name" value="ATP-BINDING CASSETTE SUB-FAMILY B"/>
    <property type="match status" value="1"/>
</dbReference>
<dbReference type="AlphaFoldDB" id="X0XFH3"/>
<accession>X0XFH3</accession>
<dbReference type="InterPro" id="IPR039421">
    <property type="entry name" value="Type_1_exporter"/>
</dbReference>
<feature type="non-terminal residue" evidence="7">
    <location>
        <position position="247"/>
    </location>
</feature>
<dbReference type="GO" id="GO:0034040">
    <property type="term" value="F:ATPase-coupled lipid transmembrane transporter activity"/>
    <property type="evidence" value="ECO:0007669"/>
    <property type="project" value="TreeGrafter"/>
</dbReference>
<dbReference type="GO" id="GO:0016020">
    <property type="term" value="C:membrane"/>
    <property type="evidence" value="ECO:0007669"/>
    <property type="project" value="UniProtKB-SubCell"/>
</dbReference>
<dbReference type="GO" id="GO:0016887">
    <property type="term" value="F:ATP hydrolysis activity"/>
    <property type="evidence" value="ECO:0007669"/>
    <property type="project" value="InterPro"/>
</dbReference>
<evidence type="ECO:0000256" key="2">
    <source>
        <dbReference type="ARBA" id="ARBA00022692"/>
    </source>
</evidence>
<evidence type="ECO:0000256" key="5">
    <source>
        <dbReference type="SAM" id="Phobius"/>
    </source>
</evidence>
<organism evidence="7">
    <name type="scientific">marine sediment metagenome</name>
    <dbReference type="NCBI Taxonomy" id="412755"/>
    <lineage>
        <taxon>unclassified sequences</taxon>
        <taxon>metagenomes</taxon>
        <taxon>ecological metagenomes</taxon>
    </lineage>
</organism>
<dbReference type="SUPFAM" id="SSF52540">
    <property type="entry name" value="P-loop containing nucleoside triphosphate hydrolases"/>
    <property type="match status" value="1"/>
</dbReference>
<sequence>TAFFLLSPEVAWMAAVPMPFILVFSIKFQKRLESRYADVRERVGGLNGKLSNNLTGIATIKSYTTEDYEESRIFKSSSEYRESNREAIKFSSAFSPLIRMIIVVGFTAMLIFAGLQTINGQLEVAAYSAMIFLTQRLLWPLTRVGETLDQYQRAMASTTRIMNLLDTQSKISNGKNKLSLSSISGGISFQSVNFGYKGRNSTFNDLTVDIEPGQTIAFVGSTGVGKSTIVKLLLRFYDPQKGKIMLD</sequence>
<dbReference type="InterPro" id="IPR011527">
    <property type="entry name" value="ABC1_TM_dom"/>
</dbReference>
<evidence type="ECO:0000313" key="7">
    <source>
        <dbReference type="EMBL" id="GAG34152.1"/>
    </source>
</evidence>
<evidence type="ECO:0000256" key="3">
    <source>
        <dbReference type="ARBA" id="ARBA00022989"/>
    </source>
</evidence>
<protein>
    <recommendedName>
        <fullName evidence="6">ABC transmembrane type-1 domain-containing protein</fullName>
    </recommendedName>
</protein>
<dbReference type="PANTHER" id="PTHR24221:SF601">
    <property type="entry name" value="ABC TRANSPORTER"/>
    <property type="match status" value="1"/>
</dbReference>
<dbReference type="SUPFAM" id="SSF90123">
    <property type="entry name" value="ABC transporter transmembrane region"/>
    <property type="match status" value="1"/>
</dbReference>
<feature type="transmembrane region" description="Helical" evidence="5">
    <location>
        <begin position="97"/>
        <end position="118"/>
    </location>
</feature>
<dbReference type="Gene3D" id="1.20.1560.10">
    <property type="entry name" value="ABC transporter type 1, transmembrane domain"/>
    <property type="match status" value="1"/>
</dbReference>
<evidence type="ECO:0000256" key="4">
    <source>
        <dbReference type="ARBA" id="ARBA00023136"/>
    </source>
</evidence>
<dbReference type="PROSITE" id="PS50929">
    <property type="entry name" value="ABC_TM1F"/>
    <property type="match status" value="1"/>
</dbReference>
<keyword evidence="2 5" id="KW-0812">Transmembrane</keyword>
<reference evidence="7" key="1">
    <citation type="journal article" date="2014" name="Front. Microbiol.">
        <title>High frequency of phylogenetically diverse reductive dehalogenase-homologous genes in deep subseafloor sedimentary metagenomes.</title>
        <authorList>
            <person name="Kawai M."/>
            <person name="Futagami T."/>
            <person name="Toyoda A."/>
            <person name="Takaki Y."/>
            <person name="Nishi S."/>
            <person name="Hori S."/>
            <person name="Arai W."/>
            <person name="Tsubouchi T."/>
            <person name="Morono Y."/>
            <person name="Uchiyama I."/>
            <person name="Ito T."/>
            <person name="Fujiyama A."/>
            <person name="Inagaki F."/>
            <person name="Takami H."/>
        </authorList>
    </citation>
    <scope>NUCLEOTIDE SEQUENCE</scope>
    <source>
        <strain evidence="7">Expedition CK06-06</strain>
    </source>
</reference>
<dbReference type="Gene3D" id="3.40.50.300">
    <property type="entry name" value="P-loop containing nucleotide triphosphate hydrolases"/>
    <property type="match status" value="1"/>
</dbReference>
<dbReference type="InterPro" id="IPR036640">
    <property type="entry name" value="ABC1_TM_sf"/>
</dbReference>
<feature type="domain" description="ABC transmembrane type-1" evidence="6">
    <location>
        <begin position="1"/>
        <end position="153"/>
    </location>
</feature>
<dbReference type="GO" id="GO:0140359">
    <property type="term" value="F:ABC-type transporter activity"/>
    <property type="evidence" value="ECO:0007669"/>
    <property type="project" value="InterPro"/>
</dbReference>
<keyword evidence="4 5" id="KW-0472">Membrane</keyword>
<feature type="non-terminal residue" evidence="7">
    <location>
        <position position="1"/>
    </location>
</feature>
<dbReference type="Pfam" id="PF00664">
    <property type="entry name" value="ABC_membrane"/>
    <property type="match status" value="1"/>
</dbReference>
<evidence type="ECO:0000259" key="6">
    <source>
        <dbReference type="PROSITE" id="PS50929"/>
    </source>
</evidence>
<dbReference type="InterPro" id="IPR027417">
    <property type="entry name" value="P-loop_NTPase"/>
</dbReference>
<feature type="transmembrane region" description="Helical" evidence="5">
    <location>
        <begin position="6"/>
        <end position="26"/>
    </location>
</feature>
<name>X0XFH3_9ZZZZ</name>
<comment type="caution">
    <text evidence="7">The sequence shown here is derived from an EMBL/GenBank/DDBJ whole genome shotgun (WGS) entry which is preliminary data.</text>
</comment>
<dbReference type="InterPro" id="IPR003439">
    <property type="entry name" value="ABC_transporter-like_ATP-bd"/>
</dbReference>
<dbReference type="EMBL" id="BARS01045564">
    <property type="protein sequence ID" value="GAG34152.1"/>
    <property type="molecule type" value="Genomic_DNA"/>
</dbReference>
<gene>
    <name evidence="7" type="ORF">S01H1_68698</name>
</gene>
<keyword evidence="3 5" id="KW-1133">Transmembrane helix</keyword>
<proteinExistence type="predicted"/>
<evidence type="ECO:0000256" key="1">
    <source>
        <dbReference type="ARBA" id="ARBA00004141"/>
    </source>
</evidence>